<dbReference type="Proteomes" id="UP000829401">
    <property type="component" value="Chromosome"/>
</dbReference>
<dbReference type="PANTHER" id="PTHR30199:SF0">
    <property type="entry name" value="INNER MEMBRANE PROTEIN YDCO"/>
    <property type="match status" value="1"/>
</dbReference>
<dbReference type="Pfam" id="PF03594">
    <property type="entry name" value="BenE"/>
    <property type="match status" value="1"/>
</dbReference>
<keyword evidence="2" id="KW-1133">Transmembrane helix</keyword>
<evidence type="ECO:0000256" key="2">
    <source>
        <dbReference type="SAM" id="Phobius"/>
    </source>
</evidence>
<feature type="region of interest" description="Disordered" evidence="1">
    <location>
        <begin position="396"/>
        <end position="417"/>
    </location>
</feature>
<dbReference type="AlphaFoldDB" id="A0A9E7D1I0"/>
<feature type="transmembrane region" description="Helical" evidence="2">
    <location>
        <begin position="149"/>
        <end position="166"/>
    </location>
</feature>
<keyword evidence="2" id="KW-0812">Transmembrane</keyword>
<evidence type="ECO:0000313" key="3">
    <source>
        <dbReference type="EMBL" id="UNO50947.1"/>
    </source>
</evidence>
<proteinExistence type="predicted"/>
<dbReference type="EMBL" id="CP080467">
    <property type="protein sequence ID" value="UNO50947.1"/>
    <property type="molecule type" value="Genomic_DNA"/>
</dbReference>
<gene>
    <name evidence="3" type="ORF">K1I37_18790</name>
</gene>
<reference evidence="4" key="1">
    <citation type="journal article" date="2022" name="G3 (Bethesda)">
        <title>Unveiling the complete genome sequence of Alicyclobacillus acidoterrestris DSM 3922T, a taint-producing strain.</title>
        <authorList>
            <person name="Leonardo I.C."/>
            <person name="Barreto Crespo M.T."/>
            <person name="Gaspar F.B."/>
        </authorList>
    </citation>
    <scope>NUCLEOTIDE SEQUENCE [LARGE SCALE GENOMIC DNA]</scope>
    <source>
        <strain evidence="4">DSM 3922</strain>
    </source>
</reference>
<feature type="transmembrane region" description="Helical" evidence="2">
    <location>
        <begin position="20"/>
        <end position="39"/>
    </location>
</feature>
<dbReference type="GO" id="GO:0005886">
    <property type="term" value="C:plasma membrane"/>
    <property type="evidence" value="ECO:0007669"/>
    <property type="project" value="TreeGrafter"/>
</dbReference>
<sequence>MQTLREFPKQISLGSLSNGLVAWLFGVTGPLLIVLQAATEGKLSAGEVTSWIFGIYAIPGLMTLLQAFLFRQPIGYAFSIPGAVLIGSTLVHHSFSEVIGAYIVAGVIIFLLGISGVVAKVMRVLPMPVMMGMVSGVLLPFGIQLFQAVIHNPLLNGLPLLAYLFLSFNPKVAKKFPPILGAIVVTAAILVLTHSVHAKGVSFGIATPHVYLPVWNLSTMGQLVLPLVLTVVAIQNAQGIAVLESEAYAPPINSMTRWSGIGSVVNAFLGAHTSCVAGPMTALLAGEESGPKSSRYTAAVTLGVLSILFGVFAPIAASIPTMIPTSTIEMLGGIAMISVLTDSLHASFASKFKKSALFSFLITVSGITIVHIGAPFWGLVGGTCASFLLEKDDYKCPPLPRDGTPAQGEAESRATAG</sequence>
<dbReference type="PANTHER" id="PTHR30199">
    <property type="entry name" value="MFS FAMILY TRANSPORTER, PREDICTED SUBSTRATE BENZOATE"/>
    <property type="match status" value="1"/>
</dbReference>
<protein>
    <submittedName>
        <fullName evidence="3">Benzoate/H(+) symporter BenE family transporter</fullName>
    </submittedName>
</protein>
<feature type="transmembrane region" description="Helical" evidence="2">
    <location>
        <begin position="76"/>
        <end position="93"/>
    </location>
</feature>
<organism evidence="3 4">
    <name type="scientific">Alicyclobacillus acidoterrestris (strain ATCC 49025 / DSM 3922 / CIP 106132 / NCIMB 13137 / GD3B)</name>
    <dbReference type="NCBI Taxonomy" id="1356854"/>
    <lineage>
        <taxon>Bacteria</taxon>
        <taxon>Bacillati</taxon>
        <taxon>Bacillota</taxon>
        <taxon>Bacilli</taxon>
        <taxon>Bacillales</taxon>
        <taxon>Alicyclobacillaceae</taxon>
        <taxon>Alicyclobacillus</taxon>
    </lineage>
</organism>
<evidence type="ECO:0000256" key="1">
    <source>
        <dbReference type="SAM" id="MobiDB-lite"/>
    </source>
</evidence>
<dbReference type="GO" id="GO:0042925">
    <property type="term" value="F:benzoate transmembrane transporter activity"/>
    <property type="evidence" value="ECO:0007669"/>
    <property type="project" value="InterPro"/>
</dbReference>
<feature type="transmembrane region" description="Helical" evidence="2">
    <location>
        <begin position="125"/>
        <end position="143"/>
    </location>
</feature>
<evidence type="ECO:0000313" key="4">
    <source>
        <dbReference type="Proteomes" id="UP000829401"/>
    </source>
</evidence>
<keyword evidence="2" id="KW-0472">Membrane</keyword>
<dbReference type="RefSeq" id="WP_236613859.1">
    <property type="nucleotide sequence ID" value="NZ_AURB01000113.1"/>
</dbReference>
<keyword evidence="4" id="KW-1185">Reference proteome</keyword>
<feature type="transmembrane region" description="Helical" evidence="2">
    <location>
        <begin position="323"/>
        <end position="344"/>
    </location>
</feature>
<dbReference type="InterPro" id="IPR004711">
    <property type="entry name" value="Benzoate_Transporter"/>
</dbReference>
<feature type="transmembrane region" description="Helical" evidence="2">
    <location>
        <begin position="296"/>
        <end position="317"/>
    </location>
</feature>
<feature type="transmembrane region" description="Helical" evidence="2">
    <location>
        <begin position="178"/>
        <end position="198"/>
    </location>
</feature>
<name>A0A9E7D1I0_ALIAG</name>
<feature type="transmembrane region" description="Helical" evidence="2">
    <location>
        <begin position="356"/>
        <end position="380"/>
    </location>
</feature>
<accession>A0A9E7D1I0</accession>
<feature type="transmembrane region" description="Helical" evidence="2">
    <location>
        <begin position="210"/>
        <end position="234"/>
    </location>
</feature>
<feature type="transmembrane region" description="Helical" evidence="2">
    <location>
        <begin position="99"/>
        <end position="118"/>
    </location>
</feature>
<feature type="transmembrane region" description="Helical" evidence="2">
    <location>
        <begin position="51"/>
        <end position="69"/>
    </location>
</feature>
<dbReference type="KEGG" id="aaco:K1I37_18790"/>